<dbReference type="Proteomes" id="UP000014730">
    <property type="component" value="Segment"/>
</dbReference>
<gene>
    <name evidence="1" type="ORF">Phi19:1_gp083</name>
</gene>
<evidence type="ECO:0000313" key="2">
    <source>
        <dbReference type="Proteomes" id="UP000014730"/>
    </source>
</evidence>
<name>R9ZZJ0_9CAUD</name>
<proteinExistence type="predicted"/>
<sequence>MKANKILLQRVKGNDFVDRTVEVYHDYSRLEIEALIRAVSSFGYTIEEANEFVEVFRKNNNYI</sequence>
<dbReference type="GeneID" id="16880964"/>
<keyword evidence="2" id="KW-1185">Reference proteome</keyword>
<dbReference type="EMBL" id="KC821607">
    <property type="protein sequence ID" value="AGO47373.1"/>
    <property type="molecule type" value="Genomic_DNA"/>
</dbReference>
<dbReference type="KEGG" id="vg:16880964"/>
<dbReference type="RefSeq" id="YP_008241776.1">
    <property type="nucleotide sequence ID" value="NC_021799.1"/>
</dbReference>
<evidence type="ECO:0000313" key="1">
    <source>
        <dbReference type="EMBL" id="AGO47373.1"/>
    </source>
</evidence>
<accession>R9ZZJ0</accession>
<organism evidence="1 2">
    <name type="scientific">Cellulophaga phage phi19:1</name>
    <dbReference type="NCBI Taxonomy" id="1327970"/>
    <lineage>
        <taxon>Viruses</taxon>
        <taxon>Duplodnaviria</taxon>
        <taxon>Heunggongvirae</taxon>
        <taxon>Uroviricota</taxon>
        <taxon>Caudoviricetes</taxon>
        <taxon>Assiduviridae</taxon>
        <taxon>Cellubavirus</taxon>
        <taxon>Cellubavirus phi19una</taxon>
    </lineage>
</organism>
<protein>
    <submittedName>
        <fullName evidence="1">Uncharacterized protein</fullName>
    </submittedName>
</protein>
<reference evidence="1 2" key="1">
    <citation type="journal article" date="2013" name="Proc. Natl. Acad. Sci. U.S.A.">
        <title>Twelve previously unknown phage genera are ubiquitous in global oceans.</title>
        <authorList>
            <person name="Holmfeldt K."/>
            <person name="Solonenko N."/>
            <person name="Shah M."/>
            <person name="Corrier K."/>
            <person name="Riemann L."/>
            <person name="Verberkmoes N.C."/>
            <person name="Sullivan M.B."/>
        </authorList>
    </citation>
    <scope>NUCLEOTIDE SEQUENCE [LARGE SCALE GENOMIC DNA]</scope>
    <source>
        <strain evidence="1">Phi19:1</strain>
    </source>
</reference>
<reference evidence="2" key="2">
    <citation type="submission" date="2013-03" db="EMBL/GenBank/DDBJ databases">
        <title>The Cellulophaga phages: a novel, diverse, and globally ubiquitous model system.</title>
        <authorList>
            <person name="Holmfeldt K."/>
            <person name="Solonenko N."/>
            <person name="Shah M."/>
            <person name="Corrier K."/>
            <person name="Riemann L."/>
            <person name="VerBerkmoes N.C."/>
            <person name="Sullivan M.B."/>
        </authorList>
    </citation>
    <scope>NUCLEOTIDE SEQUENCE [LARGE SCALE GENOMIC DNA]</scope>
</reference>